<reference evidence="1" key="1">
    <citation type="submission" date="2019-08" db="EMBL/GenBank/DDBJ databases">
        <authorList>
            <person name="Kucharzyk K."/>
            <person name="Murdoch R.W."/>
            <person name="Higgins S."/>
            <person name="Loffler F."/>
        </authorList>
    </citation>
    <scope>NUCLEOTIDE SEQUENCE</scope>
</reference>
<gene>
    <name evidence="1" type="ORF">SDC9_142573</name>
</gene>
<accession>A0A645E1I8</accession>
<protein>
    <submittedName>
        <fullName evidence="1">Uncharacterized protein</fullName>
    </submittedName>
</protein>
<dbReference type="AlphaFoldDB" id="A0A645E1I8"/>
<organism evidence="1">
    <name type="scientific">bioreactor metagenome</name>
    <dbReference type="NCBI Taxonomy" id="1076179"/>
    <lineage>
        <taxon>unclassified sequences</taxon>
        <taxon>metagenomes</taxon>
        <taxon>ecological metagenomes</taxon>
    </lineage>
</organism>
<name>A0A645E1I8_9ZZZZ</name>
<dbReference type="EMBL" id="VSSQ01041919">
    <property type="protein sequence ID" value="MPM95419.1"/>
    <property type="molecule type" value="Genomic_DNA"/>
</dbReference>
<comment type="caution">
    <text evidence="1">The sequence shown here is derived from an EMBL/GenBank/DDBJ whole genome shotgun (WGS) entry which is preliminary data.</text>
</comment>
<proteinExistence type="predicted"/>
<sequence>MTVKKTTTPTTSSNAAIGISVFVTGPSVLNSLTIDKAGAGAVANAIPPKMKAR</sequence>
<evidence type="ECO:0000313" key="1">
    <source>
        <dbReference type="EMBL" id="MPM95419.1"/>
    </source>
</evidence>